<name>A0A240A4Y9_9CORY</name>
<dbReference type="RefSeq" id="WP_051904907.1">
    <property type="nucleotide sequence ID" value="NZ_CP009211.1"/>
</dbReference>
<evidence type="ECO:0000256" key="1">
    <source>
        <dbReference type="ARBA" id="ARBA00004418"/>
    </source>
</evidence>
<dbReference type="SUPFAM" id="SSF48230">
    <property type="entry name" value="Chondroitin AC/alginate lyase"/>
    <property type="match status" value="1"/>
</dbReference>
<dbReference type="InterPro" id="IPR008929">
    <property type="entry name" value="Chondroitin_lyas"/>
</dbReference>
<dbReference type="Gene3D" id="1.50.10.100">
    <property type="entry name" value="Chondroitin AC/alginate lyase"/>
    <property type="match status" value="1"/>
</dbReference>
<dbReference type="Pfam" id="PF07940">
    <property type="entry name" value="Hepar_II_III_C"/>
    <property type="match status" value="1"/>
</dbReference>
<dbReference type="AlphaFoldDB" id="A0A240A4Y9"/>
<evidence type="ECO:0000313" key="8">
    <source>
        <dbReference type="Proteomes" id="UP000215374"/>
    </source>
</evidence>
<dbReference type="Pfam" id="PF16889">
    <property type="entry name" value="Hepar_II_III_N"/>
    <property type="match status" value="1"/>
</dbReference>
<keyword evidence="2" id="KW-0732">Signal</keyword>
<feature type="domain" description="Heparinase II/III-like C-terminal" evidence="5">
    <location>
        <begin position="286"/>
        <end position="502"/>
    </location>
</feature>
<dbReference type="Proteomes" id="UP000215374">
    <property type="component" value="Chromosome 1"/>
</dbReference>
<reference evidence="7 8" key="1">
    <citation type="submission" date="2017-06" db="EMBL/GenBank/DDBJ databases">
        <authorList>
            <consortium name="Pathogen Informatics"/>
        </authorList>
    </citation>
    <scope>NUCLEOTIDE SEQUENCE [LARGE SCALE GENOMIC DNA]</scope>
    <source>
        <strain evidence="7 8">NCTC13015</strain>
    </source>
</reference>
<evidence type="ECO:0000256" key="3">
    <source>
        <dbReference type="ARBA" id="ARBA00022764"/>
    </source>
</evidence>
<dbReference type="PANTHER" id="PTHR39210:SF1">
    <property type="entry name" value="HEPARIN-SULFATE LYASE"/>
    <property type="match status" value="1"/>
</dbReference>
<evidence type="ECO:0000259" key="5">
    <source>
        <dbReference type="Pfam" id="PF07940"/>
    </source>
</evidence>
<dbReference type="EMBL" id="LT906467">
    <property type="protein sequence ID" value="SNV78144.1"/>
    <property type="molecule type" value="Genomic_DNA"/>
</dbReference>
<evidence type="ECO:0000313" key="7">
    <source>
        <dbReference type="EMBL" id="SNV78144.1"/>
    </source>
</evidence>
<dbReference type="OrthoDB" id="4592556at2"/>
<proteinExistence type="predicted"/>
<evidence type="ECO:0000256" key="4">
    <source>
        <dbReference type="ARBA" id="ARBA00023239"/>
    </source>
</evidence>
<evidence type="ECO:0000259" key="6">
    <source>
        <dbReference type="Pfam" id="PF16889"/>
    </source>
</evidence>
<organism evidence="7 8">
    <name type="scientific">Corynebacterium imitans</name>
    <dbReference type="NCBI Taxonomy" id="156978"/>
    <lineage>
        <taxon>Bacteria</taxon>
        <taxon>Bacillati</taxon>
        <taxon>Actinomycetota</taxon>
        <taxon>Actinomycetes</taxon>
        <taxon>Mycobacteriales</taxon>
        <taxon>Corynebacteriaceae</taxon>
        <taxon>Corynebacterium</taxon>
    </lineage>
</organism>
<comment type="subcellular location">
    <subcellularLocation>
        <location evidence="1">Periplasm</location>
    </subcellularLocation>
</comment>
<dbReference type="InterPro" id="IPR012480">
    <property type="entry name" value="Hepar_II_III_C"/>
</dbReference>
<sequence length="547" mass="62556">MFNHNCVMPLIGGQGSKASPIQKRIADKALDNVIEPFPNYADIHFGPNFDWEHREPGIETSYQLYLQNLRVVGTLLAEYSRSDNTAYLDKSEEIVLSWLEYVEAGNSTEMTWYDHAVGARSRVLMQFLSCMEEAGREYDEPRFRDLLERHASLLMDDSLHRMNNHGLMMDMALISMGLGLERMEYVYHGRGRAESIFWQTFSETGMHQENSPEYHNMVLRMYRELESFLRRNEMTLGPDVLKKLEFASQHIERIAKPDGKVPAIGDSGSQRKLGSFSWESFHDSMSGFSVLKSRDNDAYLAFICGYSAKAHKHADDLSILLNYGGRDFFVDSGKYNYGKNKFRRFVASYRAHSSFTPNRPYVREEDNRYTRKIATDHYLNAPEFKLASGHNYGYENANLRRSVYLLPNHSAIVIHDLGDAASQEDWVHRFVLAPEVEVSELDSRRVRLKSGDSEVVLEWIGSEPPTLTVENGAIGRTSVKAVISTATNRVTKTKHLVYTSKRGTSVDKSLLIHLGSQSSTRMADCDTHFEVWNSDERNLIHIPKFAL</sequence>
<evidence type="ECO:0000256" key="2">
    <source>
        <dbReference type="ARBA" id="ARBA00022729"/>
    </source>
</evidence>
<accession>A0A240A4Y9</accession>
<dbReference type="Gene3D" id="2.70.98.70">
    <property type="match status" value="1"/>
</dbReference>
<dbReference type="GO" id="GO:0042597">
    <property type="term" value="C:periplasmic space"/>
    <property type="evidence" value="ECO:0007669"/>
    <property type="project" value="UniProtKB-SubCell"/>
</dbReference>
<keyword evidence="4" id="KW-0456">Lyase</keyword>
<feature type="domain" description="Heparin-sulfate lyase N-terminal" evidence="6">
    <location>
        <begin position="21"/>
        <end position="272"/>
    </location>
</feature>
<dbReference type="InterPro" id="IPR031680">
    <property type="entry name" value="Hepar_II_III_N"/>
</dbReference>
<dbReference type="GO" id="GO:0016829">
    <property type="term" value="F:lyase activity"/>
    <property type="evidence" value="ECO:0007669"/>
    <property type="project" value="UniProtKB-KW"/>
</dbReference>
<dbReference type="PANTHER" id="PTHR39210">
    <property type="entry name" value="HEPARIN-SULFATE LYASE"/>
    <property type="match status" value="1"/>
</dbReference>
<gene>
    <name evidence="7" type="ORF">SAMEA4535761_01819</name>
</gene>
<protein>
    <submittedName>
        <fullName evidence="7">Uncharacterized protein conserved in bacteria</fullName>
    </submittedName>
</protein>
<keyword evidence="3" id="KW-0574">Periplasm</keyword>